<evidence type="ECO:0000313" key="1">
    <source>
        <dbReference type="EMBL" id="GAH51242.1"/>
    </source>
</evidence>
<organism evidence="1">
    <name type="scientific">marine sediment metagenome</name>
    <dbReference type="NCBI Taxonomy" id="412755"/>
    <lineage>
        <taxon>unclassified sequences</taxon>
        <taxon>metagenomes</taxon>
        <taxon>ecological metagenomes</taxon>
    </lineage>
</organism>
<sequence>PKPELTEDVFLEKVRPRMENEEVEYLAFGPAIGVQEDYLHINSTDLGLKEFMDFRRKAFTVNGKYLIDHARTITLINYKEG</sequence>
<reference evidence="1" key="1">
    <citation type="journal article" date="2014" name="Front. Microbiol.">
        <title>High frequency of phylogenetically diverse reductive dehalogenase-homologous genes in deep subseafloor sedimentary metagenomes.</title>
        <authorList>
            <person name="Kawai M."/>
            <person name="Futagami T."/>
            <person name="Toyoda A."/>
            <person name="Takaki Y."/>
            <person name="Nishi S."/>
            <person name="Hori S."/>
            <person name="Arai W."/>
            <person name="Tsubouchi T."/>
            <person name="Morono Y."/>
            <person name="Uchiyama I."/>
            <person name="Ito T."/>
            <person name="Fujiyama A."/>
            <person name="Inagaki F."/>
            <person name="Takami H."/>
        </authorList>
    </citation>
    <scope>NUCLEOTIDE SEQUENCE</scope>
    <source>
        <strain evidence="1">Expedition CK06-06</strain>
    </source>
</reference>
<protein>
    <submittedName>
        <fullName evidence="1">Uncharacterized protein</fullName>
    </submittedName>
</protein>
<name>X1G1W1_9ZZZZ</name>
<gene>
    <name evidence="1" type="ORF">S03H2_27706</name>
</gene>
<dbReference type="AlphaFoldDB" id="X1G1W1"/>
<feature type="non-terminal residue" evidence="1">
    <location>
        <position position="1"/>
    </location>
</feature>
<dbReference type="EMBL" id="BARU01016676">
    <property type="protein sequence ID" value="GAH51242.1"/>
    <property type="molecule type" value="Genomic_DNA"/>
</dbReference>
<proteinExistence type="predicted"/>
<accession>X1G1W1</accession>
<comment type="caution">
    <text evidence="1">The sequence shown here is derived from an EMBL/GenBank/DDBJ whole genome shotgun (WGS) entry which is preliminary data.</text>
</comment>